<protein>
    <submittedName>
        <fullName evidence="1">Uncharacterized protein</fullName>
    </submittedName>
</protein>
<evidence type="ECO:0000313" key="1">
    <source>
        <dbReference type="EMBL" id="CAD8156739.1"/>
    </source>
</evidence>
<dbReference type="Proteomes" id="UP000683925">
    <property type="component" value="Unassembled WGS sequence"/>
</dbReference>
<sequence length="364" mass="43418">MSLFTNSFRKLSQQQQENDMVKVYYKTDMKLYAKVRYNRGTTVGQIIDELIKELNLNGKLQYQIYLLSHKKNEPSLGGISIKRKLRRNEQPFKILFLTKVYKFSFYLDYMLSQLSQNNYDSQSNQNENYQFTKYDKEFKIYKITKEGGQKQMKIKINSTGAALCQEGKMEKFIEYSDCKFDFEEDLVFTITQEQVSIYRASNKNEFYAINKLIYQYTKNTEIKYKISALDNKIEHCTKQIMEQLESNCYEFISNKQRMKENPRFHIFFDIFKVTQVNRDISAIENDDMNINLEEFRESILETLSILPTEQFRKGLIVFNSQYKYTASCKIEDQIEEQNNNKLLQSLDSVVISEEDLRRYSQFLS</sequence>
<accession>A0A8S1U091</accession>
<name>A0A8S1U091_PAROT</name>
<evidence type="ECO:0000313" key="2">
    <source>
        <dbReference type="Proteomes" id="UP000683925"/>
    </source>
</evidence>
<dbReference type="EMBL" id="CAJJDP010000032">
    <property type="protein sequence ID" value="CAD8156739.1"/>
    <property type="molecule type" value="Genomic_DNA"/>
</dbReference>
<proteinExistence type="predicted"/>
<dbReference type="AlphaFoldDB" id="A0A8S1U091"/>
<reference evidence="1" key="1">
    <citation type="submission" date="2021-01" db="EMBL/GenBank/DDBJ databases">
        <authorList>
            <consortium name="Genoscope - CEA"/>
            <person name="William W."/>
        </authorList>
    </citation>
    <scope>NUCLEOTIDE SEQUENCE</scope>
</reference>
<comment type="caution">
    <text evidence="1">The sequence shown here is derived from an EMBL/GenBank/DDBJ whole genome shotgun (WGS) entry which is preliminary data.</text>
</comment>
<gene>
    <name evidence="1" type="ORF">POCTA_138.1.T0320273</name>
</gene>
<dbReference type="OrthoDB" id="296946at2759"/>
<dbReference type="OMA" id="YTASCKI"/>
<organism evidence="1 2">
    <name type="scientific">Paramecium octaurelia</name>
    <dbReference type="NCBI Taxonomy" id="43137"/>
    <lineage>
        <taxon>Eukaryota</taxon>
        <taxon>Sar</taxon>
        <taxon>Alveolata</taxon>
        <taxon>Ciliophora</taxon>
        <taxon>Intramacronucleata</taxon>
        <taxon>Oligohymenophorea</taxon>
        <taxon>Peniculida</taxon>
        <taxon>Parameciidae</taxon>
        <taxon>Paramecium</taxon>
    </lineage>
</organism>
<keyword evidence="2" id="KW-1185">Reference proteome</keyword>